<accession>A0A2U3JX83</accession>
<dbReference type="EMBL" id="OMOD01000005">
    <property type="protein sequence ID" value="SPF32001.1"/>
    <property type="molecule type" value="Genomic_DNA"/>
</dbReference>
<feature type="region of interest" description="Disordered" evidence="1">
    <location>
        <begin position="274"/>
        <end position="293"/>
    </location>
</feature>
<evidence type="ECO:0000313" key="4">
    <source>
        <dbReference type="EMBL" id="SPF32001.1"/>
    </source>
</evidence>
<feature type="chain" id="PRO_5015539835" description="DUF4097 domain-containing protein" evidence="2">
    <location>
        <begin position="30"/>
        <end position="293"/>
    </location>
</feature>
<feature type="signal peptide" evidence="2">
    <location>
        <begin position="1"/>
        <end position="29"/>
    </location>
</feature>
<proteinExistence type="predicted"/>
<dbReference type="Pfam" id="PF13349">
    <property type="entry name" value="DUF4097"/>
    <property type="match status" value="1"/>
</dbReference>
<dbReference type="InterPro" id="IPR025164">
    <property type="entry name" value="Toastrack_DUF4097"/>
</dbReference>
<reference evidence="5" key="1">
    <citation type="submission" date="2018-02" db="EMBL/GenBank/DDBJ databases">
        <authorList>
            <person name="Hausmann B."/>
        </authorList>
    </citation>
    <scope>NUCLEOTIDE SEQUENCE [LARGE SCALE GENOMIC DNA]</scope>
    <source>
        <strain evidence="5">Peat soil MAG SbA1</strain>
    </source>
</reference>
<evidence type="ECO:0000256" key="2">
    <source>
        <dbReference type="SAM" id="SignalP"/>
    </source>
</evidence>
<dbReference type="Proteomes" id="UP000238701">
    <property type="component" value="Unassembled WGS sequence"/>
</dbReference>
<protein>
    <recommendedName>
        <fullName evidence="3">DUF4097 domain-containing protein</fullName>
    </recommendedName>
</protein>
<name>A0A2U3JX83_9BACT</name>
<keyword evidence="2" id="KW-0732">Signal</keyword>
<dbReference type="OrthoDB" id="128240at2"/>
<organism evidence="4 5">
    <name type="scientific">Candidatus Sulfotelmatobacter kueseliae</name>
    <dbReference type="NCBI Taxonomy" id="2042962"/>
    <lineage>
        <taxon>Bacteria</taxon>
        <taxon>Pseudomonadati</taxon>
        <taxon>Acidobacteriota</taxon>
        <taxon>Terriglobia</taxon>
        <taxon>Terriglobales</taxon>
        <taxon>Candidatus Korobacteraceae</taxon>
        <taxon>Candidatus Sulfotelmatobacter</taxon>
    </lineage>
</organism>
<feature type="domain" description="DUF4097" evidence="3">
    <location>
        <begin position="158"/>
        <end position="262"/>
    </location>
</feature>
<evidence type="ECO:0000313" key="5">
    <source>
        <dbReference type="Proteomes" id="UP000238701"/>
    </source>
</evidence>
<evidence type="ECO:0000256" key="1">
    <source>
        <dbReference type="SAM" id="MobiDB-lite"/>
    </source>
</evidence>
<dbReference type="AlphaFoldDB" id="A0A2U3JX83"/>
<gene>
    <name evidence="4" type="ORF">SBA1_1020005</name>
</gene>
<evidence type="ECO:0000259" key="3">
    <source>
        <dbReference type="Pfam" id="PF13349"/>
    </source>
</evidence>
<feature type="compositionally biased region" description="Acidic residues" evidence="1">
    <location>
        <begin position="284"/>
        <end position="293"/>
    </location>
</feature>
<sequence>MNRQRRLAAWMGAILGVLCALLFAAEANAKDYGKLTEEFHHTYPLGAGGRVELDNINGAVHITAWDKDEVKVDAVKYANTKERMDEAEIEVESGSSYVSISTKYRDHNHTWDNGGWNNPASVEYTLMVPRNARLDEIKLINGPLDIQGVAGDVRASCINGHMTVQGLQGRVKLESVNSRMDVQFDKLSNAPIELSSVNGGIELTLPSDAKAEVEASTVSGSIEDEFGLHVNNHRYVGHDLRGELGSGGPRIQLSNVNGRIEIRHANDGRTLSTVKDLSRRDRDDDKDDDDDEI</sequence>